<dbReference type="Proteomes" id="UP001239111">
    <property type="component" value="Chromosome 2"/>
</dbReference>
<comment type="caution">
    <text evidence="1">The sequence shown here is derived from an EMBL/GenBank/DDBJ whole genome shotgun (WGS) entry which is preliminary data.</text>
</comment>
<evidence type="ECO:0000313" key="1">
    <source>
        <dbReference type="EMBL" id="KAJ8676032.1"/>
    </source>
</evidence>
<name>A0ACC2P0Q9_9HYME</name>
<gene>
    <name evidence="1" type="ORF">QAD02_011818</name>
</gene>
<protein>
    <submittedName>
        <fullName evidence="1">Uncharacterized protein</fullName>
    </submittedName>
</protein>
<keyword evidence="2" id="KW-1185">Reference proteome</keyword>
<reference evidence="1" key="1">
    <citation type="submission" date="2023-04" db="EMBL/GenBank/DDBJ databases">
        <title>A chromosome-level genome assembly of the parasitoid wasp Eretmocerus hayati.</title>
        <authorList>
            <person name="Zhong Y."/>
            <person name="Liu S."/>
            <person name="Liu Y."/>
        </authorList>
    </citation>
    <scope>NUCLEOTIDE SEQUENCE</scope>
    <source>
        <strain evidence="1">ZJU_SS_LIU_2023</strain>
    </source>
</reference>
<dbReference type="EMBL" id="CM056742">
    <property type="protein sequence ID" value="KAJ8676032.1"/>
    <property type="molecule type" value="Genomic_DNA"/>
</dbReference>
<proteinExistence type="predicted"/>
<accession>A0ACC2P0Q9</accession>
<sequence length="103" mass="11255">MWKTIKSQENPLVVHPSQGKACLQNHPFKVPPPVVDLKFSPIARCDVKLADEIPLTDLIFSKKIGSGTSGQVYKGNGRTTDVAIEAIDIIFSQPKQILNEVSA</sequence>
<organism evidence="1 2">
    <name type="scientific">Eretmocerus hayati</name>
    <dbReference type="NCBI Taxonomy" id="131215"/>
    <lineage>
        <taxon>Eukaryota</taxon>
        <taxon>Metazoa</taxon>
        <taxon>Ecdysozoa</taxon>
        <taxon>Arthropoda</taxon>
        <taxon>Hexapoda</taxon>
        <taxon>Insecta</taxon>
        <taxon>Pterygota</taxon>
        <taxon>Neoptera</taxon>
        <taxon>Endopterygota</taxon>
        <taxon>Hymenoptera</taxon>
        <taxon>Apocrita</taxon>
        <taxon>Proctotrupomorpha</taxon>
        <taxon>Chalcidoidea</taxon>
        <taxon>Aphelinidae</taxon>
        <taxon>Aphelininae</taxon>
        <taxon>Eretmocerus</taxon>
    </lineage>
</organism>
<evidence type="ECO:0000313" key="2">
    <source>
        <dbReference type="Proteomes" id="UP001239111"/>
    </source>
</evidence>